<keyword evidence="3" id="KW-0732">Signal</keyword>
<gene>
    <name evidence="8" type="ORF">Ddye_019554</name>
</gene>
<sequence length="175" mass="19952">MDAQIGRFYNINNITTNLTEFDKIWQPLMDSTAKEASKGSSRLKFATQEANLTRIETIYALMHCTPDLSQSDCYFCLNRYVAEYTNCCHGKQGGGVQSPNCMFRWDLYPFYKDVVAPLPSTPPAPSTITTTDEKRRERKENMAWIAVVIPVSAIIAVVLLGSFVWHLCRRTKRDK</sequence>
<feature type="transmembrane region" description="Helical" evidence="6">
    <location>
        <begin position="143"/>
        <end position="165"/>
    </location>
</feature>
<dbReference type="AlphaFoldDB" id="A0AAD9TZ34"/>
<accession>A0AAD9TZ34</accession>
<dbReference type="InterPro" id="IPR002902">
    <property type="entry name" value="GNK2"/>
</dbReference>
<dbReference type="CDD" id="cd23509">
    <property type="entry name" value="Gnk2-like"/>
    <property type="match status" value="1"/>
</dbReference>
<evidence type="ECO:0000313" key="8">
    <source>
        <dbReference type="EMBL" id="KAK2644359.1"/>
    </source>
</evidence>
<evidence type="ECO:0000256" key="4">
    <source>
        <dbReference type="ARBA" id="ARBA00022737"/>
    </source>
</evidence>
<dbReference type="Gene3D" id="3.30.430.20">
    <property type="entry name" value="Gnk2 domain, C-X8-C-X2-C motif"/>
    <property type="match status" value="1"/>
</dbReference>
<dbReference type="GO" id="GO:0005576">
    <property type="term" value="C:extracellular region"/>
    <property type="evidence" value="ECO:0007669"/>
    <property type="project" value="UniProtKB-SubCell"/>
</dbReference>
<dbReference type="InterPro" id="IPR038408">
    <property type="entry name" value="GNK2_sf"/>
</dbReference>
<comment type="subcellular location">
    <subcellularLocation>
        <location evidence="1">Secreted</location>
    </subcellularLocation>
</comment>
<dbReference type="Pfam" id="PF01657">
    <property type="entry name" value="Stress-antifung"/>
    <property type="match status" value="1"/>
</dbReference>
<feature type="domain" description="Gnk2-homologous" evidence="7">
    <location>
        <begin position="2"/>
        <end position="110"/>
    </location>
</feature>
<evidence type="ECO:0000256" key="2">
    <source>
        <dbReference type="ARBA" id="ARBA00022525"/>
    </source>
</evidence>
<dbReference type="InterPro" id="IPR050581">
    <property type="entry name" value="CRR_secretory_protein"/>
</dbReference>
<feature type="non-terminal residue" evidence="8">
    <location>
        <position position="175"/>
    </location>
</feature>
<evidence type="ECO:0000256" key="6">
    <source>
        <dbReference type="SAM" id="Phobius"/>
    </source>
</evidence>
<reference evidence="8" key="1">
    <citation type="journal article" date="2023" name="Plant J.">
        <title>Genome sequences and population genomics provide insights into the demographic history, inbreeding, and mutation load of two 'living fossil' tree species of Dipteronia.</title>
        <authorList>
            <person name="Feng Y."/>
            <person name="Comes H.P."/>
            <person name="Chen J."/>
            <person name="Zhu S."/>
            <person name="Lu R."/>
            <person name="Zhang X."/>
            <person name="Li P."/>
            <person name="Qiu J."/>
            <person name="Olsen K.M."/>
            <person name="Qiu Y."/>
        </authorList>
    </citation>
    <scope>NUCLEOTIDE SEQUENCE</scope>
    <source>
        <strain evidence="8">KIB01</strain>
    </source>
</reference>
<name>A0AAD9TZ34_9ROSI</name>
<evidence type="ECO:0000259" key="7">
    <source>
        <dbReference type="PROSITE" id="PS51473"/>
    </source>
</evidence>
<protein>
    <recommendedName>
        <fullName evidence="7">Gnk2-homologous domain-containing protein</fullName>
    </recommendedName>
</protein>
<dbReference type="FunFam" id="3.30.430.20:FF:000007">
    <property type="entry name" value="Cysteine-rich receptor-like protein kinase 11"/>
    <property type="match status" value="1"/>
</dbReference>
<dbReference type="Proteomes" id="UP001280121">
    <property type="component" value="Unassembled WGS sequence"/>
</dbReference>
<dbReference type="PANTHER" id="PTHR32411:SF43">
    <property type="entry name" value="CYSTEINE-RICH REPEAT SECRETORY PROTEIN 38"/>
    <property type="match status" value="1"/>
</dbReference>
<evidence type="ECO:0000256" key="3">
    <source>
        <dbReference type="ARBA" id="ARBA00022729"/>
    </source>
</evidence>
<evidence type="ECO:0000256" key="1">
    <source>
        <dbReference type="ARBA" id="ARBA00004613"/>
    </source>
</evidence>
<comment type="caution">
    <text evidence="8">The sequence shown here is derived from an EMBL/GenBank/DDBJ whole genome shotgun (WGS) entry which is preliminary data.</text>
</comment>
<dbReference type="PROSITE" id="PS51473">
    <property type="entry name" value="GNK2"/>
    <property type="match status" value="1"/>
</dbReference>
<keyword evidence="6" id="KW-0812">Transmembrane</keyword>
<comment type="similarity">
    <text evidence="5">Belongs to the cysteine-rich repeat secretory protein family.</text>
</comment>
<keyword evidence="6" id="KW-0472">Membrane</keyword>
<keyword evidence="9" id="KW-1185">Reference proteome</keyword>
<proteinExistence type="inferred from homology"/>
<keyword evidence="2" id="KW-0964">Secreted</keyword>
<dbReference type="EMBL" id="JANJYI010000006">
    <property type="protein sequence ID" value="KAK2644359.1"/>
    <property type="molecule type" value="Genomic_DNA"/>
</dbReference>
<keyword evidence="4" id="KW-0677">Repeat</keyword>
<dbReference type="PANTHER" id="PTHR32411">
    <property type="entry name" value="CYSTEINE-RICH REPEAT SECRETORY PROTEIN 38-RELATED"/>
    <property type="match status" value="1"/>
</dbReference>
<organism evidence="8 9">
    <name type="scientific">Dipteronia dyeriana</name>
    <dbReference type="NCBI Taxonomy" id="168575"/>
    <lineage>
        <taxon>Eukaryota</taxon>
        <taxon>Viridiplantae</taxon>
        <taxon>Streptophyta</taxon>
        <taxon>Embryophyta</taxon>
        <taxon>Tracheophyta</taxon>
        <taxon>Spermatophyta</taxon>
        <taxon>Magnoliopsida</taxon>
        <taxon>eudicotyledons</taxon>
        <taxon>Gunneridae</taxon>
        <taxon>Pentapetalae</taxon>
        <taxon>rosids</taxon>
        <taxon>malvids</taxon>
        <taxon>Sapindales</taxon>
        <taxon>Sapindaceae</taxon>
        <taxon>Hippocastanoideae</taxon>
        <taxon>Acereae</taxon>
        <taxon>Dipteronia</taxon>
    </lineage>
</organism>
<keyword evidence="6" id="KW-1133">Transmembrane helix</keyword>
<evidence type="ECO:0000313" key="9">
    <source>
        <dbReference type="Proteomes" id="UP001280121"/>
    </source>
</evidence>
<evidence type="ECO:0000256" key="5">
    <source>
        <dbReference type="ARBA" id="ARBA00038515"/>
    </source>
</evidence>